<dbReference type="EMBL" id="JAWXXV010000001">
    <property type="protein sequence ID" value="MDX5984871.1"/>
    <property type="molecule type" value="Genomic_DNA"/>
</dbReference>
<keyword evidence="6 7" id="KW-0949">S-adenosyl-L-methionine</keyword>
<evidence type="ECO:0000313" key="8">
    <source>
        <dbReference type="EMBL" id="MDX5984871.1"/>
    </source>
</evidence>
<evidence type="ECO:0000256" key="5">
    <source>
        <dbReference type="ARBA" id="ARBA00022679"/>
    </source>
</evidence>
<dbReference type="HAMAP" id="MF_00090">
    <property type="entry name" value="PIMT"/>
    <property type="match status" value="1"/>
</dbReference>
<keyword evidence="4 7" id="KW-0489">Methyltransferase</keyword>
<dbReference type="NCBIfam" id="NF001453">
    <property type="entry name" value="PRK00312.1"/>
    <property type="match status" value="1"/>
</dbReference>
<evidence type="ECO:0000256" key="3">
    <source>
        <dbReference type="ARBA" id="ARBA00022490"/>
    </source>
</evidence>
<keyword evidence="5 7" id="KW-0808">Transferase</keyword>
<evidence type="ECO:0000256" key="7">
    <source>
        <dbReference type="HAMAP-Rule" id="MF_00090"/>
    </source>
</evidence>
<dbReference type="PANTHER" id="PTHR11579">
    <property type="entry name" value="PROTEIN-L-ISOASPARTATE O-METHYLTRANSFERASE"/>
    <property type="match status" value="1"/>
</dbReference>
<dbReference type="NCBIfam" id="TIGR00080">
    <property type="entry name" value="pimt"/>
    <property type="match status" value="1"/>
</dbReference>
<gene>
    <name evidence="7" type="primary">pcm</name>
    <name evidence="8" type="ORF">SIL82_11410</name>
</gene>
<dbReference type="EC" id="2.1.1.77" evidence="7"/>
<accession>A0ABU4PL95</accession>
<dbReference type="PROSITE" id="PS01279">
    <property type="entry name" value="PCMT"/>
    <property type="match status" value="1"/>
</dbReference>
<keyword evidence="9" id="KW-1185">Reference proteome</keyword>
<comment type="subcellular location">
    <subcellularLocation>
        <location evidence="1 7">Cytoplasm</location>
    </subcellularLocation>
</comment>
<dbReference type="InterPro" id="IPR029063">
    <property type="entry name" value="SAM-dependent_MTases_sf"/>
</dbReference>
<dbReference type="CDD" id="cd02440">
    <property type="entry name" value="AdoMet_MTases"/>
    <property type="match status" value="1"/>
</dbReference>
<evidence type="ECO:0000256" key="1">
    <source>
        <dbReference type="ARBA" id="ARBA00004496"/>
    </source>
</evidence>
<comment type="catalytic activity">
    <reaction evidence="7">
        <text>[protein]-L-isoaspartate + S-adenosyl-L-methionine = [protein]-L-isoaspartate alpha-methyl ester + S-adenosyl-L-homocysteine</text>
        <dbReference type="Rhea" id="RHEA:12705"/>
        <dbReference type="Rhea" id="RHEA-COMP:12143"/>
        <dbReference type="Rhea" id="RHEA-COMP:12144"/>
        <dbReference type="ChEBI" id="CHEBI:57856"/>
        <dbReference type="ChEBI" id="CHEBI:59789"/>
        <dbReference type="ChEBI" id="CHEBI:90596"/>
        <dbReference type="ChEBI" id="CHEBI:90598"/>
        <dbReference type="EC" id="2.1.1.77"/>
    </reaction>
</comment>
<dbReference type="Gene3D" id="3.40.50.150">
    <property type="entry name" value="Vaccinia Virus protein VP39"/>
    <property type="match status" value="1"/>
</dbReference>
<dbReference type="GO" id="GO:0032259">
    <property type="term" value="P:methylation"/>
    <property type="evidence" value="ECO:0007669"/>
    <property type="project" value="UniProtKB-KW"/>
</dbReference>
<evidence type="ECO:0000256" key="4">
    <source>
        <dbReference type="ARBA" id="ARBA00022603"/>
    </source>
</evidence>
<sequence length="293" mass="30997">MAIRPLPCVRIPSFLVMLGALLVVACVHRKTQPEPVDILTVLAKRLPGGSPSAQRKAMVDTIRAELRALAPKADTPAFETALSIVSVIPREEFVREDRRSAAYVDLPQDIGYGQTISDPYVVAIMTAALDLPTGANVLDVGTGSGYQAAVLARIAKRVSSIEIVPPLATSASERLRRLGFANVEVRTGDGFLGWPEFAPFDGIIVAASASEVPAPLLAQLKPGGKLVMPIGLSDSSTQLLRFTKNADGSVARCSLGAALFVPLTGARARPFARYGLFDRSIPLCFGAPIVGIL</sequence>
<dbReference type="Proteomes" id="UP001279660">
    <property type="component" value="Unassembled WGS sequence"/>
</dbReference>
<protein>
    <recommendedName>
        <fullName evidence="7">Protein-L-isoaspartate O-methyltransferase</fullName>
        <ecNumber evidence="7">2.1.1.77</ecNumber>
    </recommendedName>
    <alternativeName>
        <fullName evidence="7">L-isoaspartyl protein carboxyl methyltransferase</fullName>
    </alternativeName>
    <alternativeName>
        <fullName evidence="7">Protein L-isoaspartyl methyltransferase</fullName>
    </alternativeName>
    <alternativeName>
        <fullName evidence="7">Protein-beta-aspartate methyltransferase</fullName>
        <shortName evidence="7">PIMT</shortName>
    </alternativeName>
</protein>
<proteinExistence type="inferred from homology"/>
<dbReference type="InterPro" id="IPR000682">
    <property type="entry name" value="PCMT"/>
</dbReference>
<comment type="caution">
    <text evidence="8">The sequence shown here is derived from an EMBL/GenBank/DDBJ whole genome shotgun (WGS) entry which is preliminary data.</text>
</comment>
<evidence type="ECO:0000256" key="2">
    <source>
        <dbReference type="ARBA" id="ARBA00005369"/>
    </source>
</evidence>
<reference evidence="8 9" key="1">
    <citation type="submission" date="2023-11" db="EMBL/GenBank/DDBJ databases">
        <title>MicrobeMod: A computational toolkit for identifying prokaryotic methylation and restriction-modification with nanopore sequencing.</title>
        <authorList>
            <person name="Crits-Christoph A."/>
            <person name="Kang S.C."/>
            <person name="Lee H."/>
            <person name="Ostrov N."/>
        </authorList>
    </citation>
    <scope>NUCLEOTIDE SEQUENCE [LARGE SCALE GENOMIC DNA]</scope>
    <source>
        <strain evidence="8 9">ATCC 14820</strain>
    </source>
</reference>
<dbReference type="Pfam" id="PF01135">
    <property type="entry name" value="PCMT"/>
    <property type="match status" value="1"/>
</dbReference>
<comment type="function">
    <text evidence="7">Catalyzes the methyl esterification of L-isoaspartyl residues in peptides and proteins that result from spontaneous decomposition of normal L-aspartyl and L-asparaginyl residues. It plays a role in the repair and/or degradation of damaged proteins.</text>
</comment>
<dbReference type="PANTHER" id="PTHR11579:SF0">
    <property type="entry name" value="PROTEIN-L-ISOASPARTATE(D-ASPARTATE) O-METHYLTRANSFERASE"/>
    <property type="match status" value="1"/>
</dbReference>
<name>A0ABU4PL95_9SPHN</name>
<keyword evidence="3 7" id="KW-0963">Cytoplasm</keyword>
<evidence type="ECO:0000313" key="9">
    <source>
        <dbReference type="Proteomes" id="UP001279660"/>
    </source>
</evidence>
<dbReference type="SUPFAM" id="SSF53335">
    <property type="entry name" value="S-adenosyl-L-methionine-dependent methyltransferases"/>
    <property type="match status" value="1"/>
</dbReference>
<comment type="similarity">
    <text evidence="2 7">Belongs to the methyltransferase superfamily. L-isoaspartyl/D-aspartyl protein methyltransferase family.</text>
</comment>
<feature type="active site" evidence="7">
    <location>
        <position position="117"/>
    </location>
</feature>
<dbReference type="RefSeq" id="WP_010402781.1">
    <property type="nucleotide sequence ID" value="NZ_JAWXXV010000001.1"/>
</dbReference>
<organism evidence="8 9">
    <name type="scientific">Sphingomonas echinoides</name>
    <dbReference type="NCBI Taxonomy" id="59803"/>
    <lineage>
        <taxon>Bacteria</taxon>
        <taxon>Pseudomonadati</taxon>
        <taxon>Pseudomonadota</taxon>
        <taxon>Alphaproteobacteria</taxon>
        <taxon>Sphingomonadales</taxon>
        <taxon>Sphingomonadaceae</taxon>
        <taxon>Sphingomonas</taxon>
    </lineage>
</organism>
<evidence type="ECO:0000256" key="6">
    <source>
        <dbReference type="ARBA" id="ARBA00022691"/>
    </source>
</evidence>
<dbReference type="GO" id="GO:0004719">
    <property type="term" value="F:protein-L-isoaspartate (D-aspartate) O-methyltransferase activity"/>
    <property type="evidence" value="ECO:0007669"/>
    <property type="project" value="UniProtKB-EC"/>
</dbReference>
<dbReference type="PROSITE" id="PS51257">
    <property type="entry name" value="PROKAR_LIPOPROTEIN"/>
    <property type="match status" value="1"/>
</dbReference>